<protein>
    <submittedName>
        <fullName evidence="2">Glycosyltransferase</fullName>
        <ecNumber evidence="2">2.4.-.-</ecNumber>
    </submittedName>
</protein>
<organism evidence="2 3">
    <name type="scientific">Effusibacillus consociatus</name>
    <dbReference type="NCBI Taxonomy" id="1117041"/>
    <lineage>
        <taxon>Bacteria</taxon>
        <taxon>Bacillati</taxon>
        <taxon>Bacillota</taxon>
        <taxon>Bacilli</taxon>
        <taxon>Bacillales</taxon>
        <taxon>Alicyclobacillaceae</taxon>
        <taxon>Effusibacillus</taxon>
    </lineage>
</organism>
<gene>
    <name evidence="2" type="ORF">ACFO8Q_18180</name>
</gene>
<dbReference type="CDD" id="cd03801">
    <property type="entry name" value="GT4_PimA-like"/>
    <property type="match status" value="1"/>
</dbReference>
<reference evidence="3" key="1">
    <citation type="journal article" date="2019" name="Int. J. Syst. Evol. Microbiol.">
        <title>The Global Catalogue of Microorganisms (GCM) 10K type strain sequencing project: providing services to taxonomists for standard genome sequencing and annotation.</title>
        <authorList>
            <consortium name="The Broad Institute Genomics Platform"/>
            <consortium name="The Broad Institute Genome Sequencing Center for Infectious Disease"/>
            <person name="Wu L."/>
            <person name="Ma J."/>
        </authorList>
    </citation>
    <scope>NUCLEOTIDE SEQUENCE [LARGE SCALE GENOMIC DNA]</scope>
    <source>
        <strain evidence="3">WYCCWR 12678</strain>
    </source>
</reference>
<dbReference type="RefSeq" id="WP_380027576.1">
    <property type="nucleotide sequence ID" value="NZ_JBHSHC010000120.1"/>
</dbReference>
<keyword evidence="3" id="KW-1185">Reference proteome</keyword>
<dbReference type="PANTHER" id="PTHR46660">
    <property type="match status" value="1"/>
</dbReference>
<dbReference type="Proteomes" id="UP001596002">
    <property type="component" value="Unassembled WGS sequence"/>
</dbReference>
<dbReference type="SUPFAM" id="SSF53756">
    <property type="entry name" value="UDP-Glycosyltransferase/glycogen phosphorylase"/>
    <property type="match status" value="1"/>
</dbReference>
<comment type="caution">
    <text evidence="2">The sequence shown here is derived from an EMBL/GenBank/DDBJ whole genome shotgun (WGS) entry which is preliminary data.</text>
</comment>
<dbReference type="InterPro" id="IPR001296">
    <property type="entry name" value="Glyco_trans_1"/>
</dbReference>
<evidence type="ECO:0000313" key="2">
    <source>
        <dbReference type="EMBL" id="MFC4769261.1"/>
    </source>
</evidence>
<name>A0ABV9Q432_9BACL</name>
<dbReference type="EC" id="2.4.-.-" evidence="2"/>
<sequence length="342" mass="38628">MNVLLVLPPNQPRSGGNITYSTRIKKGLAPHKIDIEIQSLDSVQLHHYEKADIVHVFNAFRTGRFVLPIVKELEKPMILTITGTDINEYMTKEETREETYQVVEYASQIIQLTQTSRQQLIDLVPSGGAKSVVVNLGIDLPKRNEKTRADFGFQDGEFVFLLPAGIRPVKNPLAAYEPLRRVHGRYPAVRFAVAGPAMDQTLFSEFEKKMDSTEWAIYLGEVDHQDMPALLAAADVILNTSKSEGLSHALLEGMFLGKPVLASRVPGNVDLIEDGVNGFLYSNEDEFAEKAIWYIEDSQLRHQLAAAGQQWVKDRYSVQREIETIKKIYEEVMSREYSFKGE</sequence>
<evidence type="ECO:0000313" key="3">
    <source>
        <dbReference type="Proteomes" id="UP001596002"/>
    </source>
</evidence>
<proteinExistence type="predicted"/>
<feature type="domain" description="Glycosyl transferase family 1" evidence="1">
    <location>
        <begin position="145"/>
        <end position="311"/>
    </location>
</feature>
<dbReference type="EMBL" id="JBHSHC010000120">
    <property type="protein sequence ID" value="MFC4769261.1"/>
    <property type="molecule type" value="Genomic_DNA"/>
</dbReference>
<dbReference type="Pfam" id="PF00534">
    <property type="entry name" value="Glycos_transf_1"/>
    <property type="match status" value="1"/>
</dbReference>
<keyword evidence="2" id="KW-0328">Glycosyltransferase</keyword>
<evidence type="ECO:0000259" key="1">
    <source>
        <dbReference type="Pfam" id="PF00534"/>
    </source>
</evidence>
<dbReference type="GO" id="GO:0016757">
    <property type="term" value="F:glycosyltransferase activity"/>
    <property type="evidence" value="ECO:0007669"/>
    <property type="project" value="UniProtKB-KW"/>
</dbReference>
<dbReference type="InterPro" id="IPR052622">
    <property type="entry name" value="Glycosyltransferase_G1"/>
</dbReference>
<dbReference type="PANTHER" id="PTHR46660:SF2">
    <property type="entry name" value="GLYCOSYLTRANSFERASE 1 DOMAIN-CONTAINING PROTEIN 1"/>
    <property type="match status" value="1"/>
</dbReference>
<accession>A0ABV9Q432</accession>
<dbReference type="Gene3D" id="3.40.50.2000">
    <property type="entry name" value="Glycogen Phosphorylase B"/>
    <property type="match status" value="2"/>
</dbReference>
<keyword evidence="2" id="KW-0808">Transferase</keyword>